<feature type="transmembrane region" description="Helical" evidence="1">
    <location>
        <begin position="21"/>
        <end position="45"/>
    </location>
</feature>
<dbReference type="EMBL" id="BMFG01000002">
    <property type="protein sequence ID" value="GGD19710.1"/>
    <property type="molecule type" value="Genomic_DNA"/>
</dbReference>
<name>A0A916XXK0_9FLAO</name>
<organism evidence="2 3">
    <name type="scientific">Flavobacterium orientale</name>
    <dbReference type="NCBI Taxonomy" id="1756020"/>
    <lineage>
        <taxon>Bacteria</taxon>
        <taxon>Pseudomonadati</taxon>
        <taxon>Bacteroidota</taxon>
        <taxon>Flavobacteriia</taxon>
        <taxon>Flavobacteriales</taxon>
        <taxon>Flavobacteriaceae</taxon>
        <taxon>Flavobacterium</taxon>
    </lineage>
</organism>
<dbReference type="AlphaFoldDB" id="A0A916XXK0"/>
<sequence>MSNDKSIKEPLEAEATIARVFSTRIAAALVMVTALPFTIMLLFVVESPEPLSEEHEVTRIDKKRKDNNLIFFIICE</sequence>
<keyword evidence="1" id="KW-0812">Transmembrane</keyword>
<gene>
    <name evidence="2" type="ORF">GCM10011343_07810</name>
</gene>
<keyword evidence="3" id="KW-1185">Reference proteome</keyword>
<dbReference type="Proteomes" id="UP000625735">
    <property type="component" value="Unassembled WGS sequence"/>
</dbReference>
<comment type="caution">
    <text evidence="2">The sequence shown here is derived from an EMBL/GenBank/DDBJ whole genome shotgun (WGS) entry which is preliminary data.</text>
</comment>
<evidence type="ECO:0000313" key="2">
    <source>
        <dbReference type="EMBL" id="GGD19710.1"/>
    </source>
</evidence>
<evidence type="ECO:0000256" key="1">
    <source>
        <dbReference type="SAM" id="Phobius"/>
    </source>
</evidence>
<accession>A0A916XXK0</accession>
<evidence type="ECO:0000313" key="3">
    <source>
        <dbReference type="Proteomes" id="UP000625735"/>
    </source>
</evidence>
<keyword evidence="1" id="KW-0472">Membrane</keyword>
<reference evidence="2" key="2">
    <citation type="submission" date="2020-09" db="EMBL/GenBank/DDBJ databases">
        <authorList>
            <person name="Sun Q."/>
            <person name="Zhou Y."/>
        </authorList>
    </citation>
    <scope>NUCLEOTIDE SEQUENCE</scope>
    <source>
        <strain evidence="2">CGMCC 1.12506</strain>
    </source>
</reference>
<protein>
    <submittedName>
        <fullName evidence="2">Uncharacterized protein</fullName>
    </submittedName>
</protein>
<reference evidence="2" key="1">
    <citation type="journal article" date="2014" name="Int. J. Syst. Evol. Microbiol.">
        <title>Complete genome sequence of Corynebacterium casei LMG S-19264T (=DSM 44701T), isolated from a smear-ripened cheese.</title>
        <authorList>
            <consortium name="US DOE Joint Genome Institute (JGI-PGF)"/>
            <person name="Walter F."/>
            <person name="Albersmeier A."/>
            <person name="Kalinowski J."/>
            <person name="Ruckert C."/>
        </authorList>
    </citation>
    <scope>NUCLEOTIDE SEQUENCE</scope>
    <source>
        <strain evidence="2">CGMCC 1.12506</strain>
    </source>
</reference>
<keyword evidence="1" id="KW-1133">Transmembrane helix</keyword>
<proteinExistence type="predicted"/>